<gene>
    <name evidence="1" type="ORF">Ssi02_08660</name>
</gene>
<dbReference type="EMBL" id="BOOW01000006">
    <property type="protein sequence ID" value="GII90635.1"/>
    <property type="molecule type" value="Genomic_DNA"/>
</dbReference>
<evidence type="ECO:0000313" key="1">
    <source>
        <dbReference type="EMBL" id="GII90635.1"/>
    </source>
</evidence>
<dbReference type="AlphaFoldDB" id="A0A919RD97"/>
<keyword evidence="2" id="KW-1185">Reference proteome</keyword>
<dbReference type="Proteomes" id="UP000606172">
    <property type="component" value="Unassembled WGS sequence"/>
</dbReference>
<proteinExistence type="predicted"/>
<reference evidence="1" key="1">
    <citation type="submission" date="2021-01" db="EMBL/GenBank/DDBJ databases">
        <title>Whole genome shotgun sequence of Sinosporangium siamense NBRC 109515.</title>
        <authorList>
            <person name="Komaki H."/>
            <person name="Tamura T."/>
        </authorList>
    </citation>
    <scope>NUCLEOTIDE SEQUENCE</scope>
    <source>
        <strain evidence="1">NBRC 109515</strain>
    </source>
</reference>
<sequence>MRERWLPGGRTELPAAVPVQVIPIDYGVFMSMVDLADEPDEDITEERTAARTC</sequence>
<name>A0A919RD97_9ACTN</name>
<protein>
    <submittedName>
        <fullName evidence="1">Uncharacterized protein</fullName>
    </submittedName>
</protein>
<evidence type="ECO:0000313" key="2">
    <source>
        <dbReference type="Proteomes" id="UP000606172"/>
    </source>
</evidence>
<comment type="caution">
    <text evidence="1">The sequence shown here is derived from an EMBL/GenBank/DDBJ whole genome shotgun (WGS) entry which is preliminary data.</text>
</comment>
<accession>A0A919RD97</accession>
<organism evidence="1 2">
    <name type="scientific">Sinosporangium siamense</name>
    <dbReference type="NCBI Taxonomy" id="1367973"/>
    <lineage>
        <taxon>Bacteria</taxon>
        <taxon>Bacillati</taxon>
        <taxon>Actinomycetota</taxon>
        <taxon>Actinomycetes</taxon>
        <taxon>Streptosporangiales</taxon>
        <taxon>Streptosporangiaceae</taxon>
        <taxon>Sinosporangium</taxon>
    </lineage>
</organism>